<protein>
    <submittedName>
        <fullName evidence="3">Cruciform DNA binding protein</fullName>
    </submittedName>
</protein>
<dbReference type="GO" id="GO:0031588">
    <property type="term" value="C:nucleotide-activated protein kinase complex"/>
    <property type="evidence" value="ECO:0007669"/>
    <property type="project" value="TreeGrafter"/>
</dbReference>
<dbReference type="GO" id="GO:0019901">
    <property type="term" value="F:protein kinase binding"/>
    <property type="evidence" value="ECO:0007669"/>
    <property type="project" value="TreeGrafter"/>
</dbReference>
<dbReference type="InterPro" id="IPR014756">
    <property type="entry name" value="Ig_E-set"/>
</dbReference>
<evidence type="ECO:0000256" key="1">
    <source>
        <dbReference type="ARBA" id="ARBA00038216"/>
    </source>
</evidence>
<dbReference type="CDD" id="cd02859">
    <property type="entry name" value="E_set_AMPKbeta_like_N"/>
    <property type="match status" value="1"/>
</dbReference>
<dbReference type="GO" id="GO:0007165">
    <property type="term" value="P:signal transduction"/>
    <property type="evidence" value="ECO:0007669"/>
    <property type="project" value="TreeGrafter"/>
</dbReference>
<feature type="region of interest" description="Disordered" evidence="2">
    <location>
        <begin position="160"/>
        <end position="185"/>
    </location>
</feature>
<keyword evidence="4" id="KW-1185">Reference proteome</keyword>
<feature type="region of interest" description="Disordered" evidence="2">
    <location>
        <begin position="16"/>
        <end position="44"/>
    </location>
</feature>
<comment type="caution">
    <text evidence="3">The sequence shown here is derived from an EMBL/GenBank/DDBJ whole genome shotgun (WGS) entry which is preliminary data.</text>
</comment>
<dbReference type="PANTHER" id="PTHR10343">
    <property type="entry name" value="5'-AMP-ACTIVATED PROTEIN KINASE , BETA SUBUNIT"/>
    <property type="match status" value="1"/>
</dbReference>
<dbReference type="InterPro" id="IPR013783">
    <property type="entry name" value="Ig-like_fold"/>
</dbReference>
<feature type="compositionally biased region" description="Low complexity" evidence="2">
    <location>
        <begin position="76"/>
        <end position="86"/>
    </location>
</feature>
<reference evidence="3 4" key="1">
    <citation type="submission" date="2024-02" db="EMBL/GenBank/DDBJ databases">
        <title>De novo assembly and annotation of 12 fungi associated with fruit tree decline syndrome in Ontario, Canada.</title>
        <authorList>
            <person name="Sulman M."/>
            <person name="Ellouze W."/>
            <person name="Ilyukhin E."/>
        </authorList>
    </citation>
    <scope>NUCLEOTIDE SEQUENCE [LARGE SCALE GENOMIC DNA]</scope>
    <source>
        <strain evidence="3 4">M11/M66-122</strain>
    </source>
</reference>
<dbReference type="AlphaFoldDB" id="A0AAN9UVK3"/>
<gene>
    <name evidence="3" type="primary">CRP1_2</name>
    <name evidence="3" type="ORF">SLS62_003870</name>
</gene>
<dbReference type="GO" id="GO:0005737">
    <property type="term" value="C:cytoplasm"/>
    <property type="evidence" value="ECO:0007669"/>
    <property type="project" value="TreeGrafter"/>
</dbReference>
<name>A0AAN9UVK3_9PEZI</name>
<proteinExistence type="inferred from homology"/>
<evidence type="ECO:0000256" key="2">
    <source>
        <dbReference type="SAM" id="MobiDB-lite"/>
    </source>
</evidence>
<dbReference type="Proteomes" id="UP001320420">
    <property type="component" value="Unassembled WGS sequence"/>
</dbReference>
<evidence type="ECO:0000313" key="4">
    <source>
        <dbReference type="Proteomes" id="UP001320420"/>
    </source>
</evidence>
<dbReference type="InterPro" id="IPR050827">
    <property type="entry name" value="CRP1_MDG1_kinase"/>
</dbReference>
<accession>A0AAN9UVK3</accession>
<comment type="similarity">
    <text evidence="1">Belongs to the CRP1/MDG1 family.</text>
</comment>
<sequence length="185" mass="19064">MSITRHLQFVVDGNWVTDPTAPKEADEGGNENNVLEPAQITTEPTAATAMLSSAAPESTTAALAAEVPLEKKDAAATETPAADAVVGKSEKDEEDKKDEKDENSSDLPGTFPVTPAAELGINPLPAAAGAVNPVTLAPGEAIPEEVSAESTTANVKLDAESYEKSDALPGISHDSPPLVHITDDI</sequence>
<dbReference type="GO" id="GO:0005634">
    <property type="term" value="C:nucleus"/>
    <property type="evidence" value="ECO:0007669"/>
    <property type="project" value="TreeGrafter"/>
</dbReference>
<dbReference type="PANTHER" id="PTHR10343:SF81">
    <property type="entry name" value="CRUCIFORM DNA-RECOGNIZING PROTEIN 1-RELATED"/>
    <property type="match status" value="1"/>
</dbReference>
<organism evidence="3 4">
    <name type="scientific">Diatrype stigma</name>
    <dbReference type="NCBI Taxonomy" id="117547"/>
    <lineage>
        <taxon>Eukaryota</taxon>
        <taxon>Fungi</taxon>
        <taxon>Dikarya</taxon>
        <taxon>Ascomycota</taxon>
        <taxon>Pezizomycotina</taxon>
        <taxon>Sordariomycetes</taxon>
        <taxon>Xylariomycetidae</taxon>
        <taxon>Xylariales</taxon>
        <taxon>Diatrypaceae</taxon>
        <taxon>Diatrype</taxon>
    </lineage>
</organism>
<dbReference type="SUPFAM" id="SSF81296">
    <property type="entry name" value="E set domains"/>
    <property type="match status" value="1"/>
</dbReference>
<dbReference type="Gene3D" id="2.60.40.10">
    <property type="entry name" value="Immunoglobulins"/>
    <property type="match status" value="1"/>
</dbReference>
<evidence type="ECO:0000313" key="3">
    <source>
        <dbReference type="EMBL" id="KAK7754291.1"/>
    </source>
</evidence>
<dbReference type="EMBL" id="JAKJXP020000022">
    <property type="protein sequence ID" value="KAK7754291.1"/>
    <property type="molecule type" value="Genomic_DNA"/>
</dbReference>
<feature type="region of interest" description="Disordered" evidence="2">
    <location>
        <begin position="71"/>
        <end position="118"/>
    </location>
</feature>